<accession>A0A835Q9J3</accession>
<evidence type="ECO:0000313" key="3">
    <source>
        <dbReference type="Proteomes" id="UP000639772"/>
    </source>
</evidence>
<gene>
    <name evidence="2" type="ORF">HPP92_019733</name>
</gene>
<name>A0A835Q9J3_VANPL</name>
<dbReference type="Proteomes" id="UP000639772">
    <property type="component" value="Chromosome 10"/>
</dbReference>
<feature type="transmembrane region" description="Helical" evidence="1">
    <location>
        <begin position="64"/>
        <end position="85"/>
    </location>
</feature>
<organism evidence="2 3">
    <name type="scientific">Vanilla planifolia</name>
    <name type="common">Vanilla</name>
    <dbReference type="NCBI Taxonomy" id="51239"/>
    <lineage>
        <taxon>Eukaryota</taxon>
        <taxon>Viridiplantae</taxon>
        <taxon>Streptophyta</taxon>
        <taxon>Embryophyta</taxon>
        <taxon>Tracheophyta</taxon>
        <taxon>Spermatophyta</taxon>
        <taxon>Magnoliopsida</taxon>
        <taxon>Liliopsida</taxon>
        <taxon>Asparagales</taxon>
        <taxon>Orchidaceae</taxon>
        <taxon>Vanilloideae</taxon>
        <taxon>Vanilleae</taxon>
        <taxon>Vanilla</taxon>
    </lineage>
</organism>
<reference evidence="2 3" key="1">
    <citation type="journal article" date="2020" name="Nat. Food">
        <title>A phased Vanilla planifolia genome enables genetic improvement of flavour and production.</title>
        <authorList>
            <person name="Hasing T."/>
            <person name="Tang H."/>
            <person name="Brym M."/>
            <person name="Khazi F."/>
            <person name="Huang T."/>
            <person name="Chambers A.H."/>
        </authorList>
    </citation>
    <scope>NUCLEOTIDE SEQUENCE [LARGE SCALE GENOMIC DNA]</scope>
    <source>
        <tissue evidence="2">Leaf</tissue>
    </source>
</reference>
<comment type="caution">
    <text evidence="2">The sequence shown here is derived from an EMBL/GenBank/DDBJ whole genome shotgun (WGS) entry which is preliminary data.</text>
</comment>
<protein>
    <submittedName>
        <fullName evidence="2">Uncharacterized protein</fullName>
    </submittedName>
</protein>
<dbReference type="EMBL" id="JADCNM010000010">
    <property type="protein sequence ID" value="KAG0465569.1"/>
    <property type="molecule type" value="Genomic_DNA"/>
</dbReference>
<dbReference type="AlphaFoldDB" id="A0A835Q9J3"/>
<feature type="transmembrane region" description="Helical" evidence="1">
    <location>
        <begin position="105"/>
        <end position="125"/>
    </location>
</feature>
<keyword evidence="1" id="KW-0472">Membrane</keyword>
<keyword evidence="1" id="KW-0812">Transmembrane</keyword>
<proteinExistence type="predicted"/>
<evidence type="ECO:0000256" key="1">
    <source>
        <dbReference type="SAM" id="Phobius"/>
    </source>
</evidence>
<evidence type="ECO:0000313" key="2">
    <source>
        <dbReference type="EMBL" id="KAG0465569.1"/>
    </source>
</evidence>
<keyword evidence="1" id="KW-1133">Transmembrane helix</keyword>
<sequence length="128" mass="14086">MAVDPVSLCVRFLIRGSASRLPRLLMDSDNRLPRWDEYQRFPEYRTILGLSVGDDWCLNSGDSAVATFLVGGIVGFYSGDLANVFSSTFTTAKKASKGFHGRIKYTSLVSSAMAGIIPGFTYVWSPDF</sequence>